<feature type="compositionally biased region" description="Polar residues" evidence="3">
    <location>
        <begin position="139"/>
        <end position="157"/>
    </location>
</feature>
<evidence type="ECO:0000256" key="3">
    <source>
        <dbReference type="SAM" id="MobiDB-lite"/>
    </source>
</evidence>
<dbReference type="EMBL" id="JAHRIQ010075406">
    <property type="protein sequence ID" value="MEQ2246003.1"/>
    <property type="molecule type" value="Genomic_DNA"/>
</dbReference>
<dbReference type="Gene3D" id="1.10.510.10">
    <property type="entry name" value="Transferase(Phosphotransferase) domain 1"/>
    <property type="match status" value="1"/>
</dbReference>
<evidence type="ECO:0000313" key="4">
    <source>
        <dbReference type="EMBL" id="MEQ2246003.1"/>
    </source>
</evidence>
<name>A0ABV0UL90_9TELE</name>
<dbReference type="PANTHER" id="PTHR24055">
    <property type="entry name" value="MITOGEN-ACTIVATED PROTEIN KINASE"/>
    <property type="match status" value="1"/>
</dbReference>
<dbReference type="InterPro" id="IPR050117">
    <property type="entry name" value="MAPK"/>
</dbReference>
<protein>
    <submittedName>
        <fullName evidence="4">Uncharacterized protein</fullName>
    </submittedName>
</protein>
<proteinExistence type="predicted"/>
<evidence type="ECO:0000256" key="1">
    <source>
        <dbReference type="ARBA" id="ARBA00022741"/>
    </source>
</evidence>
<dbReference type="InterPro" id="IPR011009">
    <property type="entry name" value="Kinase-like_dom_sf"/>
</dbReference>
<feature type="compositionally biased region" description="Polar residues" evidence="3">
    <location>
        <begin position="185"/>
        <end position="208"/>
    </location>
</feature>
<evidence type="ECO:0000256" key="2">
    <source>
        <dbReference type="ARBA" id="ARBA00022840"/>
    </source>
</evidence>
<feature type="compositionally biased region" description="Low complexity" evidence="3">
    <location>
        <begin position="238"/>
        <end position="257"/>
    </location>
</feature>
<keyword evidence="5" id="KW-1185">Reference proteome</keyword>
<keyword evidence="1" id="KW-0547">Nucleotide-binding</keyword>
<reference evidence="4 5" key="1">
    <citation type="submission" date="2021-06" db="EMBL/GenBank/DDBJ databases">
        <authorList>
            <person name="Palmer J.M."/>
        </authorList>
    </citation>
    <scope>NUCLEOTIDE SEQUENCE [LARGE SCALE GENOMIC DNA]</scope>
    <source>
        <strain evidence="5">if_2019</strain>
        <tissue evidence="4">Muscle</tissue>
    </source>
</reference>
<sequence>MFELYTLRPLFPGNSEVDEIFKICQVLGTLKKSDWPEGFSLASSMNFCFPECLPTSLRCLTPNASGRAIALMYAMLQWDPEKRPSAAQALRYPYFHVGQSPGAPLKLLEKHKAQEKVSEAPAEPNPLSLCKTDQDSSKFSKTQAGQHSYSQPFHQPPQQILVPLENRSRPTEGLQEPLSLVKNMQPGSMQAVGSTQRETAAGTETSSCGPRAGRRRWGHTSFKSVGWDDEDDGEAGVSISKKPTTTSLKSTIKPSDL</sequence>
<gene>
    <name evidence="4" type="ORF">ILYODFUR_033833</name>
</gene>
<organism evidence="4 5">
    <name type="scientific">Ilyodon furcidens</name>
    <name type="common">goldbreast splitfin</name>
    <dbReference type="NCBI Taxonomy" id="33524"/>
    <lineage>
        <taxon>Eukaryota</taxon>
        <taxon>Metazoa</taxon>
        <taxon>Chordata</taxon>
        <taxon>Craniata</taxon>
        <taxon>Vertebrata</taxon>
        <taxon>Euteleostomi</taxon>
        <taxon>Actinopterygii</taxon>
        <taxon>Neopterygii</taxon>
        <taxon>Teleostei</taxon>
        <taxon>Neoteleostei</taxon>
        <taxon>Acanthomorphata</taxon>
        <taxon>Ovalentaria</taxon>
        <taxon>Atherinomorphae</taxon>
        <taxon>Cyprinodontiformes</taxon>
        <taxon>Goodeidae</taxon>
        <taxon>Ilyodon</taxon>
    </lineage>
</organism>
<comment type="caution">
    <text evidence="4">The sequence shown here is derived from an EMBL/GenBank/DDBJ whole genome shotgun (WGS) entry which is preliminary data.</text>
</comment>
<feature type="region of interest" description="Disordered" evidence="3">
    <location>
        <begin position="180"/>
        <end position="257"/>
    </location>
</feature>
<accession>A0ABV0UL90</accession>
<evidence type="ECO:0000313" key="5">
    <source>
        <dbReference type="Proteomes" id="UP001482620"/>
    </source>
</evidence>
<dbReference type="SUPFAM" id="SSF56112">
    <property type="entry name" value="Protein kinase-like (PK-like)"/>
    <property type="match status" value="1"/>
</dbReference>
<feature type="region of interest" description="Disordered" evidence="3">
    <location>
        <begin position="111"/>
        <end position="157"/>
    </location>
</feature>
<keyword evidence="2" id="KW-0067">ATP-binding</keyword>
<dbReference type="Proteomes" id="UP001482620">
    <property type="component" value="Unassembled WGS sequence"/>
</dbReference>